<protein>
    <submittedName>
        <fullName evidence="2">Uncharacterized protein</fullName>
    </submittedName>
</protein>
<dbReference type="RefSeq" id="XP_040629660.1">
    <property type="nucleotide sequence ID" value="XM_040772525.1"/>
</dbReference>
<reference evidence="2 3" key="1">
    <citation type="journal article" date="2012" name="Science">
        <title>The Paleozoic origin of enzymatic lignin decomposition reconstructed from 31 fungal genomes.</title>
        <authorList>
            <person name="Floudas D."/>
            <person name="Binder M."/>
            <person name="Riley R."/>
            <person name="Barry K."/>
            <person name="Blanchette R.A."/>
            <person name="Henrissat B."/>
            <person name="Martinez A.T."/>
            <person name="Otillar R."/>
            <person name="Spatafora J.W."/>
            <person name="Yadav J.S."/>
            <person name="Aerts A."/>
            <person name="Benoit I."/>
            <person name="Boyd A."/>
            <person name="Carlson A."/>
            <person name="Copeland A."/>
            <person name="Coutinho P.M."/>
            <person name="de Vries R.P."/>
            <person name="Ferreira P."/>
            <person name="Findley K."/>
            <person name="Foster B."/>
            <person name="Gaskell J."/>
            <person name="Glotzer D."/>
            <person name="Gorecki P."/>
            <person name="Heitman J."/>
            <person name="Hesse C."/>
            <person name="Hori C."/>
            <person name="Igarashi K."/>
            <person name="Jurgens J.A."/>
            <person name="Kallen N."/>
            <person name="Kersten P."/>
            <person name="Kohler A."/>
            <person name="Kuees U."/>
            <person name="Kumar T.K.A."/>
            <person name="Kuo A."/>
            <person name="LaButti K."/>
            <person name="Larrondo L.F."/>
            <person name="Lindquist E."/>
            <person name="Ling A."/>
            <person name="Lombard V."/>
            <person name="Lucas S."/>
            <person name="Lundell T."/>
            <person name="Martin R."/>
            <person name="McLaughlin D.J."/>
            <person name="Morgenstern I."/>
            <person name="Morin E."/>
            <person name="Murat C."/>
            <person name="Nagy L.G."/>
            <person name="Nolan M."/>
            <person name="Ohm R.A."/>
            <person name="Patyshakuliyeva A."/>
            <person name="Rokas A."/>
            <person name="Ruiz-Duenas F.J."/>
            <person name="Sabat G."/>
            <person name="Salamov A."/>
            <person name="Samejima M."/>
            <person name="Schmutz J."/>
            <person name="Slot J.C."/>
            <person name="St John F."/>
            <person name="Stenlid J."/>
            <person name="Sun H."/>
            <person name="Sun S."/>
            <person name="Syed K."/>
            <person name="Tsang A."/>
            <person name="Wiebenga A."/>
            <person name="Young D."/>
            <person name="Pisabarro A."/>
            <person name="Eastwood D.C."/>
            <person name="Martin F."/>
            <person name="Cullen D."/>
            <person name="Grigoriev I.V."/>
            <person name="Hibbett D.S."/>
        </authorList>
    </citation>
    <scope>NUCLEOTIDE SEQUENCE [LARGE SCALE GENOMIC DNA]</scope>
    <source>
        <strain evidence="2 3">DJM-731 SS1</strain>
    </source>
</reference>
<proteinExistence type="predicted"/>
<evidence type="ECO:0000313" key="3">
    <source>
        <dbReference type="Proteomes" id="UP000030653"/>
    </source>
</evidence>
<organism evidence="2 3">
    <name type="scientific">Dacryopinax primogenitus (strain DJM 731)</name>
    <name type="common">Brown rot fungus</name>
    <dbReference type="NCBI Taxonomy" id="1858805"/>
    <lineage>
        <taxon>Eukaryota</taxon>
        <taxon>Fungi</taxon>
        <taxon>Dikarya</taxon>
        <taxon>Basidiomycota</taxon>
        <taxon>Agaricomycotina</taxon>
        <taxon>Dacrymycetes</taxon>
        <taxon>Dacrymycetales</taxon>
        <taxon>Dacrymycetaceae</taxon>
        <taxon>Dacryopinax</taxon>
    </lineage>
</organism>
<feature type="region of interest" description="Disordered" evidence="1">
    <location>
        <begin position="25"/>
        <end position="57"/>
    </location>
</feature>
<dbReference type="HOGENOM" id="CLU_1219662_0_0_1"/>
<name>M5FXL8_DACPD</name>
<dbReference type="Proteomes" id="UP000030653">
    <property type="component" value="Unassembled WGS sequence"/>
</dbReference>
<feature type="compositionally biased region" description="Polar residues" evidence="1">
    <location>
        <begin position="33"/>
        <end position="45"/>
    </location>
</feature>
<accession>M5FXL8</accession>
<sequence>MDGRNEVSASSDVLQEGGVRLYPAFETPRLRRGTSSRVFPSTSTKDQGKLKRESGVEKATRRRIVGQSISITRYQPLPHQTRTFSQTLLPAASFASCEVFSCASLRRLNTACGCQEGFDHMLRPGLGDGWSRSADGLVLYCGGLTWCYHILATADVLGASGEEGWAGDALIAVFERIYSSAWCTYVRKIWPLWSYGAGEIRVCVAVAVDDVIDLNFGARIHGGRACY</sequence>
<dbReference type="GeneID" id="63687587"/>
<keyword evidence="3" id="KW-1185">Reference proteome</keyword>
<evidence type="ECO:0000256" key="1">
    <source>
        <dbReference type="SAM" id="MobiDB-lite"/>
    </source>
</evidence>
<dbReference type="AlphaFoldDB" id="M5FXL8"/>
<dbReference type="EMBL" id="JH795861">
    <property type="protein sequence ID" value="EJU02766.1"/>
    <property type="molecule type" value="Genomic_DNA"/>
</dbReference>
<feature type="compositionally biased region" description="Basic and acidic residues" evidence="1">
    <location>
        <begin position="46"/>
        <end position="57"/>
    </location>
</feature>
<gene>
    <name evidence="2" type="ORF">DACRYDRAFT_21733</name>
</gene>
<evidence type="ECO:0000313" key="2">
    <source>
        <dbReference type="EMBL" id="EJU02766.1"/>
    </source>
</evidence>